<proteinExistence type="predicted"/>
<organism evidence="2 3">
    <name type="scientific">Periplaneta americana</name>
    <name type="common">American cockroach</name>
    <name type="synonym">Blatta americana</name>
    <dbReference type="NCBI Taxonomy" id="6978"/>
    <lineage>
        <taxon>Eukaryota</taxon>
        <taxon>Metazoa</taxon>
        <taxon>Ecdysozoa</taxon>
        <taxon>Arthropoda</taxon>
        <taxon>Hexapoda</taxon>
        <taxon>Insecta</taxon>
        <taxon>Pterygota</taxon>
        <taxon>Neoptera</taxon>
        <taxon>Polyneoptera</taxon>
        <taxon>Dictyoptera</taxon>
        <taxon>Blattodea</taxon>
        <taxon>Blattoidea</taxon>
        <taxon>Blattidae</taxon>
        <taxon>Blattinae</taxon>
        <taxon>Periplaneta</taxon>
    </lineage>
</organism>
<name>A0ABQ8T168_PERAM</name>
<keyword evidence="3" id="KW-1185">Reference proteome</keyword>
<evidence type="ECO:0000313" key="3">
    <source>
        <dbReference type="Proteomes" id="UP001148838"/>
    </source>
</evidence>
<feature type="region of interest" description="Disordered" evidence="1">
    <location>
        <begin position="1"/>
        <end position="31"/>
    </location>
</feature>
<gene>
    <name evidence="2" type="ORF">ANN_08353</name>
</gene>
<evidence type="ECO:0000256" key="1">
    <source>
        <dbReference type="SAM" id="MobiDB-lite"/>
    </source>
</evidence>
<sequence>MAGLREGGNESQDSLKAIYIGDGGNTDYDDGTNDVVELETMTEELRFCRSKKMFRNRPRRAKTTSRLLASRPHIEAEVDDHATRMEVSCG</sequence>
<evidence type="ECO:0000313" key="2">
    <source>
        <dbReference type="EMBL" id="KAJ4440214.1"/>
    </source>
</evidence>
<protein>
    <submittedName>
        <fullName evidence="2">Uncharacterized protein</fullName>
    </submittedName>
</protein>
<accession>A0ABQ8T168</accession>
<comment type="caution">
    <text evidence="2">The sequence shown here is derived from an EMBL/GenBank/DDBJ whole genome shotgun (WGS) entry which is preliminary data.</text>
</comment>
<dbReference type="EMBL" id="JAJSOF020000017">
    <property type="protein sequence ID" value="KAJ4440214.1"/>
    <property type="molecule type" value="Genomic_DNA"/>
</dbReference>
<dbReference type="Proteomes" id="UP001148838">
    <property type="component" value="Unassembled WGS sequence"/>
</dbReference>
<reference evidence="2 3" key="1">
    <citation type="journal article" date="2022" name="Allergy">
        <title>Genome assembly and annotation of Periplaneta americana reveal a comprehensive cockroach allergen profile.</title>
        <authorList>
            <person name="Wang L."/>
            <person name="Xiong Q."/>
            <person name="Saelim N."/>
            <person name="Wang L."/>
            <person name="Nong W."/>
            <person name="Wan A.T."/>
            <person name="Shi M."/>
            <person name="Liu X."/>
            <person name="Cao Q."/>
            <person name="Hui J.H.L."/>
            <person name="Sookrung N."/>
            <person name="Leung T.F."/>
            <person name="Tungtrongchitr A."/>
            <person name="Tsui S.K.W."/>
        </authorList>
    </citation>
    <scope>NUCLEOTIDE SEQUENCE [LARGE SCALE GENOMIC DNA]</scope>
    <source>
        <strain evidence="2">PWHHKU_190912</strain>
    </source>
</reference>